<feature type="coiled-coil region" evidence="1">
    <location>
        <begin position="23"/>
        <end position="71"/>
    </location>
</feature>
<protein>
    <submittedName>
        <fullName evidence="3">Uncharacterized protein</fullName>
    </submittedName>
</protein>
<gene>
    <name evidence="3" type="ORF">ACAOBT_LOCUS37071</name>
</gene>
<sequence>MSKKKKKNEEDGTAQNQEIRTIINNDKNTEAALKQEIKSLKEKIELLSELLAEKDRLVRQLSNENRRFQEHYDLLATKVVEKDTIISTLERLNTRIEVFEKSTATKNVSYSQITASKASPNKETRSLKSIIITPDQHQPNYKTRLDLNKNLDLSKQIGIDKVKNCRNGAVEINVQDCVHTQLKQEIEKICLHPTRYLNQECSSQKLK</sequence>
<dbReference type="Proteomes" id="UP001152888">
    <property type="component" value="Unassembled WGS sequence"/>
</dbReference>
<reference evidence="3" key="1">
    <citation type="submission" date="2022-03" db="EMBL/GenBank/DDBJ databases">
        <authorList>
            <person name="Sayadi A."/>
        </authorList>
    </citation>
    <scope>NUCLEOTIDE SEQUENCE</scope>
</reference>
<keyword evidence="4" id="KW-1185">Reference proteome</keyword>
<comment type="caution">
    <text evidence="3">The sequence shown here is derived from an EMBL/GenBank/DDBJ whole genome shotgun (WGS) entry which is preliminary data.</text>
</comment>
<evidence type="ECO:0000313" key="4">
    <source>
        <dbReference type="Proteomes" id="UP001152888"/>
    </source>
</evidence>
<evidence type="ECO:0000256" key="1">
    <source>
        <dbReference type="SAM" id="Coils"/>
    </source>
</evidence>
<dbReference type="EMBL" id="CAKOFQ010010177">
    <property type="protein sequence ID" value="CAH2019338.1"/>
    <property type="molecule type" value="Genomic_DNA"/>
</dbReference>
<dbReference type="AlphaFoldDB" id="A0A9P0QFX5"/>
<feature type="region of interest" description="Disordered" evidence="2">
    <location>
        <begin position="1"/>
        <end position="20"/>
    </location>
</feature>
<accession>A0A9P0QFX5</accession>
<keyword evidence="1" id="KW-0175">Coiled coil</keyword>
<name>A0A9P0QFX5_ACAOB</name>
<evidence type="ECO:0000313" key="3">
    <source>
        <dbReference type="EMBL" id="CAH2019338.1"/>
    </source>
</evidence>
<evidence type="ECO:0000256" key="2">
    <source>
        <dbReference type="SAM" id="MobiDB-lite"/>
    </source>
</evidence>
<organism evidence="3 4">
    <name type="scientific">Acanthoscelides obtectus</name>
    <name type="common">Bean weevil</name>
    <name type="synonym">Bruchus obtectus</name>
    <dbReference type="NCBI Taxonomy" id="200917"/>
    <lineage>
        <taxon>Eukaryota</taxon>
        <taxon>Metazoa</taxon>
        <taxon>Ecdysozoa</taxon>
        <taxon>Arthropoda</taxon>
        <taxon>Hexapoda</taxon>
        <taxon>Insecta</taxon>
        <taxon>Pterygota</taxon>
        <taxon>Neoptera</taxon>
        <taxon>Endopterygota</taxon>
        <taxon>Coleoptera</taxon>
        <taxon>Polyphaga</taxon>
        <taxon>Cucujiformia</taxon>
        <taxon>Chrysomeloidea</taxon>
        <taxon>Chrysomelidae</taxon>
        <taxon>Bruchinae</taxon>
        <taxon>Bruchini</taxon>
        <taxon>Acanthoscelides</taxon>
    </lineage>
</organism>
<proteinExistence type="predicted"/>
<dbReference type="OrthoDB" id="6806511at2759"/>